<evidence type="ECO:0000256" key="2">
    <source>
        <dbReference type="ARBA" id="ARBA00023239"/>
    </source>
</evidence>
<proteinExistence type="inferred from homology"/>
<keyword evidence="7" id="KW-1185">Reference proteome</keyword>
<sequence>MSDFQFPGLNIALATPFDTNGKIAFGRLEENIERYIEAGIQGFLLSSGTGIHVYLTPEESAELVARGAKIINGRAKVMAQTSALLVEDVVARTRHAADNGVDGVMVMPPFFEGPRSDDDVFAFYETVGDGGLPIIGYNVPGGAVPTISPELFRRLVAEIPNFVTVKDSRGDLGAEAELIRTGLPVLNGSDTLAAYALYAGAAGVIWGGANIAPTACAAFVEAAMRGEWAQARELWRPLEPLMSHLDQGDYVQSVYAAAEIAGFSVGTPRRPFSPLPADKIAALQTLVEELLATV</sequence>
<dbReference type="STRING" id="1032480.MLP_19990"/>
<dbReference type="GO" id="GO:0008840">
    <property type="term" value="F:4-hydroxy-tetrahydrodipicolinate synthase activity"/>
    <property type="evidence" value="ECO:0007669"/>
    <property type="project" value="UniProtKB-EC"/>
</dbReference>
<dbReference type="AlphaFoldDB" id="F5XTE1"/>
<organism evidence="6 7">
    <name type="scientific">Microlunatus phosphovorus (strain ATCC 700054 / DSM 10555 / JCM 9379 / NBRC 101784 / NCIMB 13414 / VKM Ac-1990 / NM-1)</name>
    <dbReference type="NCBI Taxonomy" id="1032480"/>
    <lineage>
        <taxon>Bacteria</taxon>
        <taxon>Bacillati</taxon>
        <taxon>Actinomycetota</taxon>
        <taxon>Actinomycetes</taxon>
        <taxon>Propionibacteriales</taxon>
        <taxon>Propionibacteriaceae</taxon>
        <taxon>Microlunatus</taxon>
    </lineage>
</organism>
<protein>
    <submittedName>
        <fullName evidence="6">Dihydrodipicolinate synthase</fullName>
        <ecNumber evidence="6">4.3.3.7</ecNumber>
    </submittedName>
</protein>
<feature type="active site" description="Schiff-base intermediate with substrate" evidence="4">
    <location>
        <position position="166"/>
    </location>
</feature>
<comment type="similarity">
    <text evidence="1 3">Belongs to the DapA family.</text>
</comment>
<accession>F5XTE1</accession>
<dbReference type="PIRSF" id="PIRSF001365">
    <property type="entry name" value="DHDPS"/>
    <property type="match status" value="1"/>
</dbReference>
<dbReference type="KEGG" id="mph:MLP_19990"/>
<dbReference type="PANTHER" id="PTHR12128">
    <property type="entry name" value="DIHYDRODIPICOLINATE SYNTHASE"/>
    <property type="match status" value="1"/>
</dbReference>
<gene>
    <name evidence="6" type="primary">dapA</name>
    <name evidence="6" type="ordered locus">MLP_19990</name>
</gene>
<feature type="binding site" evidence="5">
    <location>
        <position position="205"/>
    </location>
    <ligand>
        <name>pyruvate</name>
        <dbReference type="ChEBI" id="CHEBI:15361"/>
    </ligand>
</feature>
<feature type="binding site" evidence="5">
    <location>
        <position position="49"/>
    </location>
    <ligand>
        <name>pyruvate</name>
        <dbReference type="ChEBI" id="CHEBI:15361"/>
    </ligand>
</feature>
<evidence type="ECO:0000256" key="3">
    <source>
        <dbReference type="PIRNR" id="PIRNR001365"/>
    </source>
</evidence>
<dbReference type="EC" id="4.3.3.7" evidence="6"/>
<dbReference type="Pfam" id="PF00701">
    <property type="entry name" value="DHDPS"/>
    <property type="match status" value="1"/>
</dbReference>
<dbReference type="SUPFAM" id="SSF51569">
    <property type="entry name" value="Aldolase"/>
    <property type="match status" value="1"/>
</dbReference>
<evidence type="ECO:0000313" key="6">
    <source>
        <dbReference type="EMBL" id="BAK35013.1"/>
    </source>
</evidence>
<dbReference type="PANTHER" id="PTHR12128:SF66">
    <property type="entry name" value="4-HYDROXY-2-OXOGLUTARATE ALDOLASE, MITOCHONDRIAL"/>
    <property type="match status" value="1"/>
</dbReference>
<dbReference type="Proteomes" id="UP000007947">
    <property type="component" value="Chromosome"/>
</dbReference>
<keyword evidence="2 3" id="KW-0456">Lyase</keyword>
<dbReference type="InterPro" id="IPR013785">
    <property type="entry name" value="Aldolase_TIM"/>
</dbReference>
<dbReference type="CDD" id="cd00408">
    <property type="entry name" value="DHDPS-like"/>
    <property type="match status" value="1"/>
</dbReference>
<dbReference type="EMBL" id="AP012204">
    <property type="protein sequence ID" value="BAK35013.1"/>
    <property type="molecule type" value="Genomic_DNA"/>
</dbReference>
<name>F5XTE1_MICPN</name>
<evidence type="ECO:0000256" key="1">
    <source>
        <dbReference type="ARBA" id="ARBA00007592"/>
    </source>
</evidence>
<dbReference type="eggNOG" id="COG0329">
    <property type="taxonomic scope" value="Bacteria"/>
</dbReference>
<dbReference type="HOGENOM" id="CLU_049343_5_0_11"/>
<evidence type="ECO:0000256" key="4">
    <source>
        <dbReference type="PIRSR" id="PIRSR001365-1"/>
    </source>
</evidence>
<dbReference type="RefSeq" id="WP_013862885.1">
    <property type="nucleotide sequence ID" value="NC_015635.1"/>
</dbReference>
<reference evidence="6 7" key="1">
    <citation type="submission" date="2011-05" db="EMBL/GenBank/DDBJ databases">
        <title>Whole genome sequence of Microlunatus phosphovorus NM-1.</title>
        <authorList>
            <person name="Hosoyama A."/>
            <person name="Sasaki K."/>
            <person name="Harada T."/>
            <person name="Igarashi R."/>
            <person name="Kawakoshi A."/>
            <person name="Sasagawa M."/>
            <person name="Fukada J."/>
            <person name="Nakamura S."/>
            <person name="Katano Y."/>
            <person name="Hanada S."/>
            <person name="Kamagata Y."/>
            <person name="Nakamura N."/>
            <person name="Yamazaki S."/>
            <person name="Fujita N."/>
        </authorList>
    </citation>
    <scope>NUCLEOTIDE SEQUENCE [LARGE SCALE GENOMIC DNA]</scope>
    <source>
        <strain evidence="7">ATCC 700054 / DSM 10555 / JCM 9379 / NBRC 101784 / NCIMB 13414 / VKM Ac-1990 / NM-1</strain>
    </source>
</reference>
<dbReference type="Gene3D" id="3.20.20.70">
    <property type="entry name" value="Aldolase class I"/>
    <property type="match status" value="1"/>
</dbReference>
<dbReference type="OrthoDB" id="9778880at2"/>
<feature type="active site" description="Proton donor/acceptor" evidence="4">
    <location>
        <position position="137"/>
    </location>
</feature>
<dbReference type="SMART" id="SM01130">
    <property type="entry name" value="DHDPS"/>
    <property type="match status" value="1"/>
</dbReference>
<evidence type="ECO:0000313" key="7">
    <source>
        <dbReference type="Proteomes" id="UP000007947"/>
    </source>
</evidence>
<evidence type="ECO:0000256" key="5">
    <source>
        <dbReference type="PIRSR" id="PIRSR001365-2"/>
    </source>
</evidence>
<dbReference type="InterPro" id="IPR002220">
    <property type="entry name" value="DapA-like"/>
</dbReference>